<feature type="domain" description="Carrier" evidence="1">
    <location>
        <begin position="1"/>
        <end position="79"/>
    </location>
</feature>
<dbReference type="Gene3D" id="1.10.1200.10">
    <property type="entry name" value="ACP-like"/>
    <property type="match status" value="1"/>
</dbReference>
<accession>A0ABP8HS48</accession>
<dbReference type="Proteomes" id="UP001501294">
    <property type="component" value="Unassembled WGS sequence"/>
</dbReference>
<dbReference type="EMBL" id="BAABFU010000001">
    <property type="protein sequence ID" value="GAA4343522.1"/>
    <property type="molecule type" value="Genomic_DNA"/>
</dbReference>
<protein>
    <recommendedName>
        <fullName evidence="1">Carrier domain-containing protein</fullName>
    </recommendedName>
</protein>
<keyword evidence="3" id="KW-1185">Reference proteome</keyword>
<evidence type="ECO:0000313" key="3">
    <source>
        <dbReference type="Proteomes" id="UP001501294"/>
    </source>
</evidence>
<name>A0ABP8HS48_9GAMM</name>
<sequence length="89" mass="10141">MTFLYKLISLCQEYEIIPANNIEHQLDADLLESGIIDSMGVVMFQELLSEKFGMDVPTEKFIIELRTLRAIAGYVQLQLTEEELELACA</sequence>
<reference evidence="3" key="1">
    <citation type="journal article" date="2019" name="Int. J. Syst. Evol. Microbiol.">
        <title>The Global Catalogue of Microorganisms (GCM) 10K type strain sequencing project: providing services to taxonomists for standard genome sequencing and annotation.</title>
        <authorList>
            <consortium name="The Broad Institute Genomics Platform"/>
            <consortium name="The Broad Institute Genome Sequencing Center for Infectious Disease"/>
            <person name="Wu L."/>
            <person name="Ma J."/>
        </authorList>
    </citation>
    <scope>NUCLEOTIDE SEQUENCE [LARGE SCALE GENOMIC DNA]</scope>
    <source>
        <strain evidence="3">JCM 17727</strain>
    </source>
</reference>
<dbReference type="InterPro" id="IPR009081">
    <property type="entry name" value="PP-bd_ACP"/>
</dbReference>
<proteinExistence type="predicted"/>
<evidence type="ECO:0000313" key="2">
    <source>
        <dbReference type="EMBL" id="GAA4343522.1"/>
    </source>
</evidence>
<dbReference type="Pfam" id="PF00550">
    <property type="entry name" value="PP-binding"/>
    <property type="match status" value="1"/>
</dbReference>
<evidence type="ECO:0000259" key="1">
    <source>
        <dbReference type="PROSITE" id="PS50075"/>
    </source>
</evidence>
<comment type="caution">
    <text evidence="2">The sequence shown here is derived from an EMBL/GenBank/DDBJ whole genome shotgun (WGS) entry which is preliminary data.</text>
</comment>
<dbReference type="SUPFAM" id="SSF47336">
    <property type="entry name" value="ACP-like"/>
    <property type="match status" value="1"/>
</dbReference>
<gene>
    <name evidence="2" type="ORF">GCM10023150_02170</name>
</gene>
<dbReference type="PROSITE" id="PS50075">
    <property type="entry name" value="CARRIER"/>
    <property type="match status" value="1"/>
</dbReference>
<dbReference type="InterPro" id="IPR036736">
    <property type="entry name" value="ACP-like_sf"/>
</dbReference>
<organism evidence="2 3">
    <name type="scientific">Kangiella taiwanensis</name>
    <dbReference type="NCBI Taxonomy" id="1079179"/>
    <lineage>
        <taxon>Bacteria</taxon>
        <taxon>Pseudomonadati</taxon>
        <taxon>Pseudomonadota</taxon>
        <taxon>Gammaproteobacteria</taxon>
        <taxon>Kangiellales</taxon>
        <taxon>Kangiellaceae</taxon>
        <taxon>Kangiella</taxon>
    </lineage>
</organism>
<dbReference type="RefSeq" id="WP_223577443.1">
    <property type="nucleotide sequence ID" value="NZ_BAABFU010000001.1"/>
</dbReference>